<organism evidence="6 7">
    <name type="scientific">Tripterygium wilfordii</name>
    <name type="common">Thunder God vine</name>
    <dbReference type="NCBI Taxonomy" id="458696"/>
    <lineage>
        <taxon>Eukaryota</taxon>
        <taxon>Viridiplantae</taxon>
        <taxon>Streptophyta</taxon>
        <taxon>Embryophyta</taxon>
        <taxon>Tracheophyta</taxon>
        <taxon>Spermatophyta</taxon>
        <taxon>Magnoliopsida</taxon>
        <taxon>eudicotyledons</taxon>
        <taxon>Gunneridae</taxon>
        <taxon>Pentapetalae</taxon>
        <taxon>rosids</taxon>
        <taxon>fabids</taxon>
        <taxon>Celastrales</taxon>
        <taxon>Celastraceae</taxon>
        <taxon>Tripterygium</taxon>
    </lineage>
</organism>
<gene>
    <name evidence="6" type="ORF">HS088_TW01G00882</name>
</gene>
<evidence type="ECO:0000313" key="7">
    <source>
        <dbReference type="Proteomes" id="UP000593562"/>
    </source>
</evidence>
<dbReference type="Proteomes" id="UP000593562">
    <property type="component" value="Unassembled WGS sequence"/>
</dbReference>
<dbReference type="InterPro" id="IPR035595">
    <property type="entry name" value="UDP_glycos_trans_CS"/>
</dbReference>
<sequence length="467" mass="51854">MGHLIPVIELGKNLVMHHNFDVTVFVVQTHASISQSQLLELSPDPNLINIVLLPPVDISDIVQPTTLILTQLAMMMRKALPSLRSEISSMKIRPTVLIVDLFGTEAFAMANEFRMLKYVFITSTAWFLALTIYLPTIDRGEEDEHVNNQEPLNIPGCFPVRFKDTFEPLVNRDDQIYVEYVRMGKEISMADGILVNTWRNLEPKTLRALEDPKMLGRLTHAPVYPVGPLVRPVNPGSTSEVLTWLDVQPNESVVYVSFGSGGTLSAKQTTELAAGLELSQLRFLWVVRPPFEYDAAAALFRMGERCDETPSYLPDGFLTRTRERGLVVPTWAPQAEILDHPSIGGFVSHCGWNSSLESIVNGVPMVTWPLYAEQRMNAAMLTEEVGVAIRVEVLSGKEVVGREEIAAAVTKIMVEKEGEEIRVRAKTLKSTAKNALSKGGSSYKAMDVLADECNNYQRCIQGRALGA</sequence>
<evidence type="ECO:0000256" key="1">
    <source>
        <dbReference type="ARBA" id="ARBA00009995"/>
    </source>
</evidence>
<evidence type="ECO:0000256" key="2">
    <source>
        <dbReference type="ARBA" id="ARBA00022676"/>
    </source>
</evidence>
<comment type="caution">
    <text evidence="6">The sequence shown here is derived from an EMBL/GenBank/DDBJ whole genome shotgun (WGS) entry which is preliminary data.</text>
</comment>
<keyword evidence="7" id="KW-1185">Reference proteome</keyword>
<dbReference type="EC" id="2.4.1.-" evidence="5"/>
<evidence type="ECO:0000313" key="6">
    <source>
        <dbReference type="EMBL" id="KAF5752964.1"/>
    </source>
</evidence>
<evidence type="ECO:0000256" key="5">
    <source>
        <dbReference type="RuleBase" id="RU362057"/>
    </source>
</evidence>
<proteinExistence type="inferred from homology"/>
<dbReference type="InterPro" id="IPR002213">
    <property type="entry name" value="UDP_glucos_trans"/>
</dbReference>
<name>A0A7J7E3D7_TRIWF</name>
<comment type="similarity">
    <text evidence="1 4">Belongs to the UDP-glycosyltransferase family.</text>
</comment>
<dbReference type="Gene3D" id="3.40.50.2000">
    <property type="entry name" value="Glycogen Phosphorylase B"/>
    <property type="match status" value="2"/>
</dbReference>
<dbReference type="FunFam" id="3.40.50.2000:FF:000051">
    <property type="entry name" value="Glycosyltransferase"/>
    <property type="match status" value="1"/>
</dbReference>
<dbReference type="InParanoid" id="A0A7J7E3D7"/>
<dbReference type="Pfam" id="PF00201">
    <property type="entry name" value="UDPGT"/>
    <property type="match status" value="1"/>
</dbReference>
<keyword evidence="3 4" id="KW-0808">Transferase</keyword>
<dbReference type="SUPFAM" id="SSF53756">
    <property type="entry name" value="UDP-Glycosyltransferase/glycogen phosphorylase"/>
    <property type="match status" value="1"/>
</dbReference>
<dbReference type="PANTHER" id="PTHR48046:SF7">
    <property type="entry name" value="UDP-GLYCOSYLTRANSFERASE 72E1"/>
    <property type="match status" value="1"/>
</dbReference>
<evidence type="ECO:0000256" key="3">
    <source>
        <dbReference type="ARBA" id="ARBA00022679"/>
    </source>
</evidence>
<dbReference type="EMBL" id="JAAARO010000001">
    <property type="protein sequence ID" value="KAF5752964.1"/>
    <property type="molecule type" value="Genomic_DNA"/>
</dbReference>
<accession>A0A7J7E3D7</accession>
<reference evidence="6 7" key="1">
    <citation type="journal article" date="2020" name="Nat. Commun.">
        <title>Genome of Tripterygium wilfordii and identification of cytochrome P450 involved in triptolide biosynthesis.</title>
        <authorList>
            <person name="Tu L."/>
            <person name="Su P."/>
            <person name="Zhang Z."/>
            <person name="Gao L."/>
            <person name="Wang J."/>
            <person name="Hu T."/>
            <person name="Zhou J."/>
            <person name="Zhang Y."/>
            <person name="Zhao Y."/>
            <person name="Liu Y."/>
            <person name="Song Y."/>
            <person name="Tong Y."/>
            <person name="Lu Y."/>
            <person name="Yang J."/>
            <person name="Xu C."/>
            <person name="Jia M."/>
            <person name="Peters R.J."/>
            <person name="Huang L."/>
            <person name="Gao W."/>
        </authorList>
    </citation>
    <scope>NUCLEOTIDE SEQUENCE [LARGE SCALE GENOMIC DNA]</scope>
    <source>
        <strain evidence="7">cv. XIE 37</strain>
        <tissue evidence="6">Leaf</tissue>
    </source>
</reference>
<dbReference type="PANTHER" id="PTHR48046">
    <property type="entry name" value="UDP-GLYCOSYLTRANSFERASE 72E1"/>
    <property type="match status" value="1"/>
</dbReference>
<dbReference type="CDD" id="cd03784">
    <property type="entry name" value="GT1_Gtf-like"/>
    <property type="match status" value="1"/>
</dbReference>
<evidence type="ECO:0000256" key="4">
    <source>
        <dbReference type="RuleBase" id="RU003718"/>
    </source>
</evidence>
<dbReference type="FunFam" id="3.40.50.2000:FF:000054">
    <property type="entry name" value="Glycosyltransferase"/>
    <property type="match status" value="1"/>
</dbReference>
<dbReference type="GO" id="GO:0047209">
    <property type="term" value="F:coniferyl-alcohol glucosyltransferase activity"/>
    <property type="evidence" value="ECO:0007669"/>
    <property type="project" value="TreeGrafter"/>
</dbReference>
<keyword evidence="2 4" id="KW-0328">Glycosyltransferase</keyword>
<dbReference type="AlphaFoldDB" id="A0A7J7E3D7"/>
<protein>
    <recommendedName>
        <fullName evidence="5">Glycosyltransferase</fullName>
        <ecNumber evidence="5">2.4.1.-</ecNumber>
    </recommendedName>
</protein>
<dbReference type="PROSITE" id="PS00375">
    <property type="entry name" value="UDPGT"/>
    <property type="match status" value="1"/>
</dbReference>